<accession>A0A931BRL4</accession>
<reference evidence="2" key="1">
    <citation type="submission" date="2020-11" db="EMBL/GenBank/DDBJ databases">
        <authorList>
            <person name="Kim M.K."/>
        </authorList>
    </citation>
    <scope>NUCLEOTIDE SEQUENCE</scope>
    <source>
        <strain evidence="2">BT350</strain>
    </source>
</reference>
<proteinExistence type="predicted"/>
<evidence type="ECO:0000313" key="2">
    <source>
        <dbReference type="EMBL" id="MBF9233955.1"/>
    </source>
</evidence>
<evidence type="ECO:0000256" key="1">
    <source>
        <dbReference type="SAM" id="Coils"/>
    </source>
</evidence>
<keyword evidence="1" id="KW-0175">Coiled coil</keyword>
<organism evidence="2 3">
    <name type="scientific">Microvirga alba</name>
    <dbReference type="NCBI Taxonomy" id="2791025"/>
    <lineage>
        <taxon>Bacteria</taxon>
        <taxon>Pseudomonadati</taxon>
        <taxon>Pseudomonadota</taxon>
        <taxon>Alphaproteobacteria</taxon>
        <taxon>Hyphomicrobiales</taxon>
        <taxon>Methylobacteriaceae</taxon>
        <taxon>Microvirga</taxon>
    </lineage>
</organism>
<sequence length="242" mass="26505">MTAAIATIGHNNPPEPTPFDLAESSILGLFDEAKHWLDGEGVNSEADANGVSKLLDMIRKAKKVADEARAEEKRPHDEAAKEVQEKYKPLLTRCDLASDACKKALAPWLEKLEAEKRAKAEAARKEADEKARIAQEAIRAAQATDLAAREEAEALIKEAKRAEVAATRAENDKAHAKGGARAVTLRTTYRPTLTNGVEAARHYWAVRREECEAFFLSLAEKDVRAGKHTIPGFDVVEEKAAV</sequence>
<evidence type="ECO:0000313" key="3">
    <source>
        <dbReference type="Proteomes" id="UP000599312"/>
    </source>
</evidence>
<comment type="caution">
    <text evidence="2">The sequence shown here is derived from an EMBL/GenBank/DDBJ whole genome shotgun (WGS) entry which is preliminary data.</text>
</comment>
<gene>
    <name evidence="2" type="ORF">I2H38_11255</name>
</gene>
<dbReference type="AlphaFoldDB" id="A0A931BRL4"/>
<dbReference type="Proteomes" id="UP000599312">
    <property type="component" value="Unassembled WGS sequence"/>
</dbReference>
<name>A0A931BRL4_9HYPH</name>
<dbReference type="RefSeq" id="WP_196271962.1">
    <property type="nucleotide sequence ID" value="NZ_JADQDO010000005.1"/>
</dbReference>
<feature type="coiled-coil region" evidence="1">
    <location>
        <begin position="109"/>
        <end position="172"/>
    </location>
</feature>
<keyword evidence="3" id="KW-1185">Reference proteome</keyword>
<protein>
    <submittedName>
        <fullName evidence="2">Uncharacterized protein</fullName>
    </submittedName>
</protein>
<dbReference type="EMBL" id="JADQDO010000005">
    <property type="protein sequence ID" value="MBF9233955.1"/>
    <property type="molecule type" value="Genomic_DNA"/>
</dbReference>